<proteinExistence type="predicted"/>
<gene>
    <name evidence="1" type="ORF">Cvel_22286</name>
</gene>
<evidence type="ECO:0000313" key="1">
    <source>
        <dbReference type="EMBL" id="CEM30390.1"/>
    </source>
</evidence>
<accession>A0A0G4GKB4</accession>
<sequence>MRALELREIVQVEWVWRGVESPEPVLTLTDVYTQEHRVFFAWTSSPEQAVETFCRGIIVRDVLEDGKLQELVREEMSFHLDPSFLRTGGIPEEPLAGRWREGRT</sequence>
<name>A0A0G4GKB4_9ALVE</name>
<protein>
    <submittedName>
        <fullName evidence="1">Uncharacterized protein</fullName>
    </submittedName>
</protein>
<organism evidence="1">
    <name type="scientific">Chromera velia CCMP2878</name>
    <dbReference type="NCBI Taxonomy" id="1169474"/>
    <lineage>
        <taxon>Eukaryota</taxon>
        <taxon>Sar</taxon>
        <taxon>Alveolata</taxon>
        <taxon>Colpodellida</taxon>
        <taxon>Chromeraceae</taxon>
        <taxon>Chromera</taxon>
    </lineage>
</organism>
<dbReference type="VEuPathDB" id="CryptoDB:Cvel_22286"/>
<dbReference type="EMBL" id="CDMZ01001299">
    <property type="protein sequence ID" value="CEM30390.1"/>
    <property type="molecule type" value="Genomic_DNA"/>
</dbReference>
<reference evidence="1" key="1">
    <citation type="submission" date="2014-11" db="EMBL/GenBank/DDBJ databases">
        <authorList>
            <person name="Otto D Thomas"/>
            <person name="Naeem Raeece"/>
        </authorList>
    </citation>
    <scope>NUCLEOTIDE SEQUENCE</scope>
</reference>
<dbReference type="AlphaFoldDB" id="A0A0G4GKB4"/>